<dbReference type="Proteomes" id="UP000298663">
    <property type="component" value="Unassembled WGS sequence"/>
</dbReference>
<keyword evidence="3" id="KW-1185">Reference proteome</keyword>
<dbReference type="EMBL" id="AZBU02000009">
    <property type="protein sequence ID" value="TKR65005.1"/>
    <property type="molecule type" value="Genomic_DNA"/>
</dbReference>
<evidence type="ECO:0000256" key="1">
    <source>
        <dbReference type="SAM" id="MobiDB-lite"/>
    </source>
</evidence>
<name>A0A4V5ZYT9_STECR</name>
<gene>
    <name evidence="2" type="ORF">L596_025469</name>
</gene>
<feature type="region of interest" description="Disordered" evidence="1">
    <location>
        <begin position="30"/>
        <end position="78"/>
    </location>
</feature>
<reference evidence="2 3" key="1">
    <citation type="journal article" date="2015" name="Genome Biol.">
        <title>Comparative genomics of Steinernema reveals deeply conserved gene regulatory networks.</title>
        <authorList>
            <person name="Dillman A.R."/>
            <person name="Macchietto M."/>
            <person name="Porter C.F."/>
            <person name="Rogers A."/>
            <person name="Williams B."/>
            <person name="Antoshechkin I."/>
            <person name="Lee M.M."/>
            <person name="Goodwin Z."/>
            <person name="Lu X."/>
            <person name="Lewis E.E."/>
            <person name="Goodrich-Blair H."/>
            <person name="Stock S.P."/>
            <person name="Adams B.J."/>
            <person name="Sternberg P.W."/>
            <person name="Mortazavi A."/>
        </authorList>
    </citation>
    <scope>NUCLEOTIDE SEQUENCE [LARGE SCALE GENOMIC DNA]</scope>
    <source>
        <strain evidence="2 3">ALL</strain>
    </source>
</reference>
<proteinExistence type="predicted"/>
<protein>
    <submittedName>
        <fullName evidence="2">Uncharacterized protein</fullName>
    </submittedName>
</protein>
<evidence type="ECO:0000313" key="3">
    <source>
        <dbReference type="Proteomes" id="UP000298663"/>
    </source>
</evidence>
<comment type="caution">
    <text evidence="2">The sequence shown here is derived from an EMBL/GenBank/DDBJ whole genome shotgun (WGS) entry which is preliminary data.</text>
</comment>
<sequence>MALPEASTTHPTPSDLQVTTCLRNAFKVSVQPAEDSGQQRAAHEDCRRPRATPAGEEVLRHRIWRQNHRDKTGVPNTG</sequence>
<organism evidence="2 3">
    <name type="scientific">Steinernema carpocapsae</name>
    <name type="common">Entomopathogenic nematode</name>
    <dbReference type="NCBI Taxonomy" id="34508"/>
    <lineage>
        <taxon>Eukaryota</taxon>
        <taxon>Metazoa</taxon>
        <taxon>Ecdysozoa</taxon>
        <taxon>Nematoda</taxon>
        <taxon>Chromadorea</taxon>
        <taxon>Rhabditida</taxon>
        <taxon>Tylenchina</taxon>
        <taxon>Panagrolaimomorpha</taxon>
        <taxon>Strongyloidoidea</taxon>
        <taxon>Steinernematidae</taxon>
        <taxon>Steinernema</taxon>
    </lineage>
</organism>
<dbReference type="AlphaFoldDB" id="A0A4V5ZYT9"/>
<evidence type="ECO:0000313" key="2">
    <source>
        <dbReference type="EMBL" id="TKR65005.1"/>
    </source>
</evidence>
<reference evidence="2 3" key="2">
    <citation type="journal article" date="2019" name="G3 (Bethesda)">
        <title>Hybrid Assembly of the Genome of the Entomopathogenic Nematode Steinernema carpocapsae Identifies the X-Chromosome.</title>
        <authorList>
            <person name="Serra L."/>
            <person name="Macchietto M."/>
            <person name="Macias-Munoz A."/>
            <person name="McGill C.J."/>
            <person name="Rodriguez I.M."/>
            <person name="Rodriguez B."/>
            <person name="Murad R."/>
            <person name="Mortazavi A."/>
        </authorList>
    </citation>
    <scope>NUCLEOTIDE SEQUENCE [LARGE SCALE GENOMIC DNA]</scope>
    <source>
        <strain evidence="2 3">ALL</strain>
    </source>
</reference>
<accession>A0A4V5ZYT9</accession>